<proteinExistence type="predicted"/>
<sequence length="123" mass="12932">MRAVIASVALVAVLIAGQWAPVCAGGVRSVDNASAQEVVDGMAGKFGRGVANVATGWAEFPKQIYVTWSEDGAGRGLLIGPLKGVGMTLVRTLAGVGEVATFFLAWPGFYDAYLDPPYVWQKE</sequence>
<dbReference type="EMBL" id="JXBL01000001">
    <property type="protein sequence ID" value="KIE43533.1"/>
    <property type="molecule type" value="Genomic_DNA"/>
</dbReference>
<dbReference type="AlphaFoldDB" id="A0A0C1TVX4"/>
<keyword evidence="1" id="KW-0732">Signal</keyword>
<gene>
    <name evidence="2" type="ORF">SE37_13270</name>
</gene>
<organism evidence="2 3">
    <name type="scientific">Geobacter soli</name>
    <dbReference type="NCBI Taxonomy" id="1510391"/>
    <lineage>
        <taxon>Bacteria</taxon>
        <taxon>Pseudomonadati</taxon>
        <taxon>Thermodesulfobacteriota</taxon>
        <taxon>Desulfuromonadia</taxon>
        <taxon>Geobacterales</taxon>
        <taxon>Geobacteraceae</taxon>
        <taxon>Geobacter</taxon>
    </lineage>
</organism>
<dbReference type="Proteomes" id="UP000031433">
    <property type="component" value="Unassembled WGS sequence"/>
</dbReference>
<evidence type="ECO:0000313" key="3">
    <source>
        <dbReference type="Proteomes" id="UP000031433"/>
    </source>
</evidence>
<accession>A0A0C1TVX4</accession>
<feature type="chain" id="PRO_5002139549" description="Exosortase system-associated protein, TIGR04073 family" evidence="1">
    <location>
        <begin position="25"/>
        <end position="123"/>
    </location>
</feature>
<keyword evidence="3" id="KW-1185">Reference proteome</keyword>
<evidence type="ECO:0008006" key="4">
    <source>
        <dbReference type="Google" id="ProtNLM"/>
    </source>
</evidence>
<dbReference type="InterPro" id="IPR023824">
    <property type="entry name" value="CHP04073_exosortase-affil"/>
</dbReference>
<feature type="signal peptide" evidence="1">
    <location>
        <begin position="1"/>
        <end position="24"/>
    </location>
</feature>
<reference evidence="2 3" key="1">
    <citation type="submission" date="2015-01" db="EMBL/GenBank/DDBJ databases">
        <title>Genome sequence of the anaerobic bacterium Geobacter soli GSS01, a dissimilatory Fe(III) reducer from soil.</title>
        <authorList>
            <person name="Yang G."/>
            <person name="Zhou S."/>
        </authorList>
    </citation>
    <scope>NUCLEOTIDE SEQUENCE [LARGE SCALE GENOMIC DNA]</scope>
    <source>
        <strain evidence="2 3">GSS01</strain>
    </source>
</reference>
<comment type="caution">
    <text evidence="2">The sequence shown here is derived from an EMBL/GenBank/DDBJ whole genome shotgun (WGS) entry which is preliminary data.</text>
</comment>
<name>A0A0C1TVX4_9BACT</name>
<dbReference type="NCBIfam" id="TIGR04073">
    <property type="entry name" value="exo_TIGR04073"/>
    <property type="match status" value="1"/>
</dbReference>
<evidence type="ECO:0000313" key="2">
    <source>
        <dbReference type="EMBL" id="KIE43533.1"/>
    </source>
</evidence>
<evidence type="ECO:0000256" key="1">
    <source>
        <dbReference type="SAM" id="SignalP"/>
    </source>
</evidence>
<dbReference type="RefSeq" id="WP_039647087.1">
    <property type="nucleotide sequence ID" value="NZ_JXBL01000001.1"/>
</dbReference>
<protein>
    <recommendedName>
        <fullName evidence="4">Exosortase system-associated protein, TIGR04073 family</fullName>
    </recommendedName>
</protein>